<evidence type="ECO:0000313" key="3">
    <source>
        <dbReference type="Proteomes" id="UP000286415"/>
    </source>
</evidence>
<feature type="compositionally biased region" description="Polar residues" evidence="1">
    <location>
        <begin position="1"/>
        <end position="15"/>
    </location>
</feature>
<accession>A0A419Q4E5</accession>
<dbReference type="InParanoid" id="A0A419Q4E5"/>
<gene>
    <name evidence="2" type="ORF">CSKR_113160</name>
</gene>
<reference evidence="2 3" key="1">
    <citation type="journal article" date="2018" name="Biotechnol. Adv.">
        <title>Improved genomic resources and new bioinformatic workflow for the carcinogenic parasite Clonorchis sinensis: Biotechnological implications.</title>
        <authorList>
            <person name="Wang D."/>
            <person name="Korhonen P.K."/>
            <person name="Gasser R.B."/>
            <person name="Young N.D."/>
        </authorList>
    </citation>
    <scope>NUCLEOTIDE SEQUENCE [LARGE SCALE GENOMIC DNA]</scope>
    <source>
        <strain evidence="2">Cs-k2</strain>
    </source>
</reference>
<evidence type="ECO:0000313" key="2">
    <source>
        <dbReference type="EMBL" id="KAG5453816.1"/>
    </source>
</evidence>
<dbReference type="Proteomes" id="UP000286415">
    <property type="component" value="Unassembled WGS sequence"/>
</dbReference>
<name>A0A419Q4E5_CLOSI</name>
<reference evidence="2 3" key="2">
    <citation type="journal article" date="2021" name="Genomics">
        <title>High-quality reference genome for Clonorchis sinensis.</title>
        <authorList>
            <person name="Young N.D."/>
            <person name="Stroehlein A.J."/>
            <person name="Kinkar L."/>
            <person name="Wang T."/>
            <person name="Sohn W.M."/>
            <person name="Chang B.C.H."/>
            <person name="Kaur P."/>
            <person name="Weisz D."/>
            <person name="Dudchenko O."/>
            <person name="Aiden E.L."/>
            <person name="Korhonen P.K."/>
            <person name="Gasser R.B."/>
        </authorList>
    </citation>
    <scope>NUCLEOTIDE SEQUENCE [LARGE SCALE GENOMIC DNA]</scope>
    <source>
        <strain evidence="2">Cs-k2</strain>
    </source>
</reference>
<evidence type="ECO:0000256" key="1">
    <source>
        <dbReference type="SAM" id="MobiDB-lite"/>
    </source>
</evidence>
<sequence>MPTCDLSSSGETTSHPNDRPRTCKIRPITQLSRSSIPADQYTRRLPQAYEITEDYSRCSFTLKPSRPPPPKLALRSANRLSKSLGEALDQILNLGHLSAKRTVSSGMKLVRHNVTGNFSPKPVAESETRMDPVNSTHIADYCSQPNSQLSDLDKRIPAINFRSSKAPPIPPKNQNVRSVAKRIKQSRRTSVEFANSVHELGKNYEVREIPYAENRYMSSAI</sequence>
<dbReference type="EMBL" id="NIRI02000010">
    <property type="protein sequence ID" value="KAG5453816.1"/>
    <property type="molecule type" value="Genomic_DNA"/>
</dbReference>
<dbReference type="AlphaFoldDB" id="A0A419Q4E5"/>
<organism evidence="2 3">
    <name type="scientific">Clonorchis sinensis</name>
    <name type="common">Chinese liver fluke</name>
    <dbReference type="NCBI Taxonomy" id="79923"/>
    <lineage>
        <taxon>Eukaryota</taxon>
        <taxon>Metazoa</taxon>
        <taxon>Spiralia</taxon>
        <taxon>Lophotrochozoa</taxon>
        <taxon>Platyhelminthes</taxon>
        <taxon>Trematoda</taxon>
        <taxon>Digenea</taxon>
        <taxon>Opisthorchiida</taxon>
        <taxon>Opisthorchiata</taxon>
        <taxon>Opisthorchiidae</taxon>
        <taxon>Clonorchis</taxon>
    </lineage>
</organism>
<proteinExistence type="predicted"/>
<protein>
    <submittedName>
        <fullName evidence="2">Uncharacterized protein</fullName>
    </submittedName>
</protein>
<comment type="caution">
    <text evidence="2">The sequence shown here is derived from an EMBL/GenBank/DDBJ whole genome shotgun (WGS) entry which is preliminary data.</text>
</comment>
<feature type="region of interest" description="Disordered" evidence="1">
    <location>
        <begin position="1"/>
        <end position="22"/>
    </location>
</feature>
<keyword evidence="3" id="KW-1185">Reference proteome</keyword>